<dbReference type="RefSeq" id="WP_377351466.1">
    <property type="nucleotide sequence ID" value="NZ_JBHLTP010000022.1"/>
</dbReference>
<proteinExistence type="predicted"/>
<comment type="caution">
    <text evidence="1">The sequence shown here is derived from an EMBL/GenBank/DDBJ whole genome shotgun (WGS) entry which is preliminary data.</text>
</comment>
<dbReference type="EMBL" id="JBHLTP010000022">
    <property type="protein sequence ID" value="MFC0525776.1"/>
    <property type="molecule type" value="Genomic_DNA"/>
</dbReference>
<protein>
    <submittedName>
        <fullName evidence="1">Phage tail protein</fullName>
    </submittedName>
</protein>
<keyword evidence="2" id="KW-1185">Reference proteome</keyword>
<reference evidence="1 2" key="1">
    <citation type="submission" date="2024-09" db="EMBL/GenBank/DDBJ databases">
        <authorList>
            <person name="Sun Q."/>
            <person name="Mori K."/>
        </authorList>
    </citation>
    <scope>NUCLEOTIDE SEQUENCE [LARGE SCALE GENOMIC DNA]</scope>
    <source>
        <strain evidence="1 2">NCAIM B.02529</strain>
    </source>
</reference>
<evidence type="ECO:0000313" key="1">
    <source>
        <dbReference type="EMBL" id="MFC0525776.1"/>
    </source>
</evidence>
<name>A0ABV6LTN4_9BACI</name>
<accession>A0ABV6LTN4</accession>
<sequence length="194" mass="21223">MATAVETFDAVSVKNTSIQFIDSDGTQQDGSPIGCVGTIGGETELKEIVKRCEGVEKKKKTKPIKMNLTLSAHVKQSVLRGIFGLSNQGMKPGIYKYSEDADAKDFILTADVIDEFEDVTKLIAFGNCTSATGLKFTVENGADELALMELEFTAYTDDKGNFMYEALIPELDDDTIKDTWHTQFNTSLVEVATP</sequence>
<dbReference type="Proteomes" id="UP001589836">
    <property type="component" value="Unassembled WGS sequence"/>
</dbReference>
<evidence type="ECO:0000313" key="2">
    <source>
        <dbReference type="Proteomes" id="UP001589836"/>
    </source>
</evidence>
<organism evidence="1 2">
    <name type="scientific">Pontibacillus salicampi</name>
    <dbReference type="NCBI Taxonomy" id="1449801"/>
    <lineage>
        <taxon>Bacteria</taxon>
        <taxon>Bacillati</taxon>
        <taxon>Bacillota</taxon>
        <taxon>Bacilli</taxon>
        <taxon>Bacillales</taxon>
        <taxon>Bacillaceae</taxon>
        <taxon>Pontibacillus</taxon>
    </lineage>
</organism>
<gene>
    <name evidence="1" type="ORF">ACFFGV_19545</name>
</gene>